<feature type="transmembrane region" description="Helical" evidence="9">
    <location>
        <begin position="514"/>
        <end position="535"/>
    </location>
</feature>
<dbReference type="InterPro" id="IPR004638">
    <property type="entry name" value="EmrB-like"/>
</dbReference>
<dbReference type="AlphaFoldDB" id="A0A852SMT7"/>
<feature type="compositionally biased region" description="Basic and acidic residues" evidence="8">
    <location>
        <begin position="541"/>
        <end position="571"/>
    </location>
</feature>
<feature type="transmembrane region" description="Helical" evidence="9">
    <location>
        <begin position="438"/>
        <end position="459"/>
    </location>
</feature>
<dbReference type="GO" id="GO:0005886">
    <property type="term" value="C:plasma membrane"/>
    <property type="evidence" value="ECO:0007669"/>
    <property type="project" value="UniProtKB-SubCell"/>
</dbReference>
<feature type="transmembrane region" description="Helical" evidence="9">
    <location>
        <begin position="391"/>
        <end position="417"/>
    </location>
</feature>
<evidence type="ECO:0000313" key="11">
    <source>
        <dbReference type="EMBL" id="NYD70116.1"/>
    </source>
</evidence>
<evidence type="ECO:0000256" key="2">
    <source>
        <dbReference type="ARBA" id="ARBA00008537"/>
    </source>
</evidence>
<comment type="similarity">
    <text evidence="2">Belongs to the major facilitator superfamily. EmrB family.</text>
</comment>
<keyword evidence="6 9" id="KW-1133">Transmembrane helix</keyword>
<protein>
    <submittedName>
        <fullName evidence="11">EmrB/QacA subfamily drug resistance transporter</fullName>
    </submittedName>
</protein>
<dbReference type="Pfam" id="PF07690">
    <property type="entry name" value="MFS_1"/>
    <property type="match status" value="1"/>
</dbReference>
<feature type="transmembrane region" description="Helical" evidence="9">
    <location>
        <begin position="365"/>
        <end position="385"/>
    </location>
</feature>
<dbReference type="RefSeq" id="WP_179547319.1">
    <property type="nucleotide sequence ID" value="NZ_BSEW01000001.1"/>
</dbReference>
<keyword evidence="3" id="KW-0813">Transport</keyword>
<proteinExistence type="inferred from homology"/>
<dbReference type="SUPFAM" id="SSF103473">
    <property type="entry name" value="MFS general substrate transporter"/>
    <property type="match status" value="2"/>
</dbReference>
<feature type="transmembrane region" description="Helical" evidence="9">
    <location>
        <begin position="212"/>
        <end position="232"/>
    </location>
</feature>
<keyword evidence="4" id="KW-1003">Cell membrane</keyword>
<organism evidence="11 12">
    <name type="scientific">Herbiconiux flava</name>
    <dbReference type="NCBI Taxonomy" id="881268"/>
    <lineage>
        <taxon>Bacteria</taxon>
        <taxon>Bacillati</taxon>
        <taxon>Actinomycetota</taxon>
        <taxon>Actinomycetes</taxon>
        <taxon>Micrococcales</taxon>
        <taxon>Microbacteriaceae</taxon>
        <taxon>Herbiconiux</taxon>
    </lineage>
</organism>
<dbReference type="PROSITE" id="PS50850">
    <property type="entry name" value="MFS"/>
    <property type="match status" value="1"/>
</dbReference>
<evidence type="ECO:0000259" key="10">
    <source>
        <dbReference type="PROSITE" id="PS50850"/>
    </source>
</evidence>
<comment type="caution">
    <text evidence="11">The sequence shown here is derived from an EMBL/GenBank/DDBJ whole genome shotgun (WGS) entry which is preliminary data.</text>
</comment>
<name>A0A852SMT7_9MICO</name>
<feature type="transmembrane region" description="Helical" evidence="9">
    <location>
        <begin position="64"/>
        <end position="81"/>
    </location>
</feature>
<evidence type="ECO:0000256" key="1">
    <source>
        <dbReference type="ARBA" id="ARBA00004651"/>
    </source>
</evidence>
<gene>
    <name evidence="11" type="ORF">BJ984_001274</name>
</gene>
<feature type="transmembrane region" description="Helical" evidence="9">
    <location>
        <begin position="88"/>
        <end position="107"/>
    </location>
</feature>
<feature type="transmembrane region" description="Helical" evidence="9">
    <location>
        <begin position="337"/>
        <end position="358"/>
    </location>
</feature>
<dbReference type="Gene3D" id="1.20.1250.20">
    <property type="entry name" value="MFS general substrate transporter like domains"/>
    <property type="match status" value="1"/>
</dbReference>
<evidence type="ECO:0000256" key="5">
    <source>
        <dbReference type="ARBA" id="ARBA00022692"/>
    </source>
</evidence>
<feature type="transmembrane region" description="Helical" evidence="9">
    <location>
        <begin position="252"/>
        <end position="277"/>
    </location>
</feature>
<dbReference type="InterPro" id="IPR011701">
    <property type="entry name" value="MFS"/>
</dbReference>
<evidence type="ECO:0000256" key="3">
    <source>
        <dbReference type="ARBA" id="ARBA00022448"/>
    </source>
</evidence>
<feature type="transmembrane region" description="Helical" evidence="9">
    <location>
        <begin position="113"/>
        <end position="134"/>
    </location>
</feature>
<dbReference type="InterPro" id="IPR036259">
    <property type="entry name" value="MFS_trans_sf"/>
</dbReference>
<dbReference type="GO" id="GO:0022857">
    <property type="term" value="F:transmembrane transporter activity"/>
    <property type="evidence" value="ECO:0007669"/>
    <property type="project" value="InterPro"/>
</dbReference>
<feature type="region of interest" description="Disordered" evidence="8">
    <location>
        <begin position="538"/>
        <end position="571"/>
    </location>
</feature>
<dbReference type="EMBL" id="JACCBM010000001">
    <property type="protein sequence ID" value="NYD70116.1"/>
    <property type="molecule type" value="Genomic_DNA"/>
</dbReference>
<keyword evidence="5 9" id="KW-0812">Transmembrane</keyword>
<dbReference type="Gene3D" id="1.20.1720.10">
    <property type="entry name" value="Multidrug resistance protein D"/>
    <property type="match status" value="1"/>
</dbReference>
<keyword evidence="12" id="KW-1185">Reference proteome</keyword>
<evidence type="ECO:0000256" key="4">
    <source>
        <dbReference type="ARBA" id="ARBA00022475"/>
    </source>
</evidence>
<evidence type="ECO:0000256" key="7">
    <source>
        <dbReference type="ARBA" id="ARBA00023136"/>
    </source>
</evidence>
<sequence length="571" mass="59448">MTTARPTPGAPTAPSSRARWAGLVFISVAVALIIVDSTIVNVAIPSIIDDLGITSTQVQWVQESYTLVFAALLLVFGTLADRFGRRRMLIIGVAVFAASSILAATAATGDLLIAARVAQGVGGAMVLPTTLSLINATFRGRERALAFAVWGSTIGGMTAVGPLLGGWLTTYFSWRWAFGINIPLGVVIIVGVLVFVRESKEPLTASGTPRRVDVVGALLSVIASATLVFGLIEGRTYGWWLTDTAPQLGGWTWPFALSPVPIAFAVAVASGVGFVMWGRSREKQGKSAMLAFDLFRIPSFRNGNLAAMIVSLGEFGIILSLPLWLQNVLGFDALQTGFILVALAVGSFVASGFAGAFGNRIRAVVIVRVGLAAEIVGVAGLGLVIGPDTAWGLLIPFLFVYGFGVGLATAQLTGVVLRDVPVEQSGQGSGTQSTARQIGSALGIAVLGTVLFTTASLQLDARLADSGVPDAQRQQIVSQVVDSSGAAIAGLENDPALADAATDAKAAFSEGTRYSAFAAAGFLAIGFLATLRLGAGPAALGRRDRDAEQPDDRDEQRENEQPETAPDPHSR</sequence>
<keyword evidence="7 9" id="KW-0472">Membrane</keyword>
<feature type="transmembrane region" description="Helical" evidence="9">
    <location>
        <begin position="20"/>
        <end position="44"/>
    </location>
</feature>
<reference evidence="11 12" key="1">
    <citation type="submission" date="2020-07" db="EMBL/GenBank/DDBJ databases">
        <title>Sequencing the genomes of 1000 actinobacteria strains.</title>
        <authorList>
            <person name="Klenk H.-P."/>
        </authorList>
    </citation>
    <scope>NUCLEOTIDE SEQUENCE [LARGE SCALE GENOMIC DNA]</scope>
    <source>
        <strain evidence="11 12">DSM 26474</strain>
    </source>
</reference>
<evidence type="ECO:0000256" key="8">
    <source>
        <dbReference type="SAM" id="MobiDB-lite"/>
    </source>
</evidence>
<dbReference type="Proteomes" id="UP000549913">
    <property type="component" value="Unassembled WGS sequence"/>
</dbReference>
<feature type="transmembrane region" description="Helical" evidence="9">
    <location>
        <begin position="305"/>
        <end position="325"/>
    </location>
</feature>
<comment type="subcellular location">
    <subcellularLocation>
        <location evidence="1">Cell membrane</location>
        <topology evidence="1">Multi-pass membrane protein</topology>
    </subcellularLocation>
</comment>
<feature type="domain" description="Major facilitator superfamily (MFS) profile" evidence="10">
    <location>
        <begin position="22"/>
        <end position="538"/>
    </location>
</feature>
<evidence type="ECO:0000256" key="6">
    <source>
        <dbReference type="ARBA" id="ARBA00022989"/>
    </source>
</evidence>
<accession>A0A852SMT7</accession>
<dbReference type="PANTHER" id="PTHR42718">
    <property type="entry name" value="MAJOR FACILITATOR SUPERFAMILY MULTIDRUG TRANSPORTER MFSC"/>
    <property type="match status" value="1"/>
</dbReference>
<evidence type="ECO:0000256" key="9">
    <source>
        <dbReference type="SAM" id="Phobius"/>
    </source>
</evidence>
<feature type="transmembrane region" description="Helical" evidence="9">
    <location>
        <begin position="146"/>
        <end position="168"/>
    </location>
</feature>
<dbReference type="InterPro" id="IPR020846">
    <property type="entry name" value="MFS_dom"/>
</dbReference>
<dbReference type="PANTHER" id="PTHR42718:SF9">
    <property type="entry name" value="MAJOR FACILITATOR SUPERFAMILY MULTIDRUG TRANSPORTER MFSC"/>
    <property type="match status" value="1"/>
</dbReference>
<dbReference type="CDD" id="cd17321">
    <property type="entry name" value="MFS_MMR_MDR_like"/>
    <property type="match status" value="1"/>
</dbReference>
<feature type="transmembrane region" description="Helical" evidence="9">
    <location>
        <begin position="174"/>
        <end position="196"/>
    </location>
</feature>
<dbReference type="NCBIfam" id="TIGR00711">
    <property type="entry name" value="efflux_EmrB"/>
    <property type="match status" value="1"/>
</dbReference>
<evidence type="ECO:0000313" key="12">
    <source>
        <dbReference type="Proteomes" id="UP000549913"/>
    </source>
</evidence>